<evidence type="ECO:0000313" key="2">
    <source>
        <dbReference type="EMBL" id="MFC4031233.1"/>
    </source>
</evidence>
<feature type="domain" description="STAS" evidence="1">
    <location>
        <begin position="16"/>
        <end position="110"/>
    </location>
</feature>
<dbReference type="Pfam" id="PF13466">
    <property type="entry name" value="STAS_2"/>
    <property type="match status" value="1"/>
</dbReference>
<proteinExistence type="predicted"/>
<dbReference type="Proteomes" id="UP001595765">
    <property type="component" value="Unassembled WGS sequence"/>
</dbReference>
<reference evidence="3" key="1">
    <citation type="journal article" date="2019" name="Int. J. Syst. Evol. Microbiol.">
        <title>The Global Catalogue of Microorganisms (GCM) 10K type strain sequencing project: providing services to taxonomists for standard genome sequencing and annotation.</title>
        <authorList>
            <consortium name="The Broad Institute Genomics Platform"/>
            <consortium name="The Broad Institute Genome Sequencing Center for Infectious Disease"/>
            <person name="Wu L."/>
            <person name="Ma J."/>
        </authorList>
    </citation>
    <scope>NUCLEOTIDE SEQUENCE [LARGE SCALE GENOMIC DNA]</scope>
    <source>
        <strain evidence="3">CGMCC 4.7237</strain>
    </source>
</reference>
<dbReference type="PROSITE" id="PS50801">
    <property type="entry name" value="STAS"/>
    <property type="match status" value="1"/>
</dbReference>
<dbReference type="Gene3D" id="3.30.750.24">
    <property type="entry name" value="STAS domain"/>
    <property type="match status" value="1"/>
</dbReference>
<dbReference type="CDD" id="cd07043">
    <property type="entry name" value="STAS_anti-anti-sigma_factors"/>
    <property type="match status" value="1"/>
</dbReference>
<dbReference type="PANTHER" id="PTHR33495">
    <property type="entry name" value="ANTI-SIGMA FACTOR ANTAGONIST TM_1081-RELATED-RELATED"/>
    <property type="match status" value="1"/>
</dbReference>
<evidence type="ECO:0000259" key="1">
    <source>
        <dbReference type="PROSITE" id="PS50801"/>
    </source>
</evidence>
<dbReference type="RefSeq" id="WP_386427220.1">
    <property type="nucleotide sequence ID" value="NZ_JBHSBB010000007.1"/>
</dbReference>
<name>A0ABV8HGK6_9ACTN</name>
<dbReference type="EMBL" id="JBHSBB010000007">
    <property type="protein sequence ID" value="MFC4031233.1"/>
    <property type="molecule type" value="Genomic_DNA"/>
</dbReference>
<gene>
    <name evidence="2" type="ORF">ACFO3J_07065</name>
</gene>
<dbReference type="InterPro" id="IPR058548">
    <property type="entry name" value="MlaB-like_STAS"/>
</dbReference>
<keyword evidence="3" id="KW-1185">Reference proteome</keyword>
<organism evidence="2 3">
    <name type="scientific">Streptomyces polygonati</name>
    <dbReference type="NCBI Taxonomy" id="1617087"/>
    <lineage>
        <taxon>Bacteria</taxon>
        <taxon>Bacillati</taxon>
        <taxon>Actinomycetota</taxon>
        <taxon>Actinomycetes</taxon>
        <taxon>Kitasatosporales</taxon>
        <taxon>Streptomycetaceae</taxon>
        <taxon>Streptomyces</taxon>
    </lineage>
</organism>
<dbReference type="SUPFAM" id="SSF52091">
    <property type="entry name" value="SpoIIaa-like"/>
    <property type="match status" value="1"/>
</dbReference>
<dbReference type="InterPro" id="IPR002645">
    <property type="entry name" value="STAS_dom"/>
</dbReference>
<comment type="caution">
    <text evidence="2">The sequence shown here is derived from an EMBL/GenBank/DDBJ whole genome shotgun (WGS) entry which is preliminary data.</text>
</comment>
<sequence>MTINESAPAAPATGSDIEVVVPQGELDLDNLLPLTLQLERAALNGPAVVLDASGITFGDSSFLRVLLAIRRQTDLRIAAPRPVLERLIRMVGMDQVLTIYPTVEAAKAAPLAG</sequence>
<dbReference type="PANTHER" id="PTHR33495:SF2">
    <property type="entry name" value="ANTI-SIGMA FACTOR ANTAGONIST TM_1081-RELATED"/>
    <property type="match status" value="1"/>
</dbReference>
<accession>A0ABV8HGK6</accession>
<protein>
    <submittedName>
        <fullName evidence="2">STAS domain-containing protein</fullName>
    </submittedName>
</protein>
<dbReference type="InterPro" id="IPR036513">
    <property type="entry name" value="STAS_dom_sf"/>
</dbReference>
<evidence type="ECO:0000313" key="3">
    <source>
        <dbReference type="Proteomes" id="UP001595765"/>
    </source>
</evidence>